<dbReference type="HOGENOM" id="CLU_006229_0_1_6"/>
<evidence type="ECO:0000256" key="5">
    <source>
        <dbReference type="ARBA" id="ARBA00022723"/>
    </source>
</evidence>
<dbReference type="PANTHER" id="PTHR11669">
    <property type="entry name" value="REPLICATION FACTOR C / DNA POLYMERASE III GAMMA-TAU SUBUNIT"/>
    <property type="match status" value="1"/>
</dbReference>
<proteinExistence type="inferred from homology"/>
<dbReference type="InterPro" id="IPR045085">
    <property type="entry name" value="HLD_clamp_pol_III_gamma_tau"/>
</dbReference>
<keyword evidence="4 11" id="KW-0235">DNA replication</keyword>
<feature type="domain" description="AAA+ ATPase" evidence="12">
    <location>
        <begin position="37"/>
        <end position="178"/>
    </location>
</feature>
<dbReference type="GO" id="GO:0046872">
    <property type="term" value="F:metal ion binding"/>
    <property type="evidence" value="ECO:0007669"/>
    <property type="project" value="UniProtKB-KW"/>
</dbReference>
<dbReference type="PANTHER" id="PTHR11669:SF0">
    <property type="entry name" value="PROTEIN STICHEL-LIKE 2"/>
    <property type="match status" value="1"/>
</dbReference>
<evidence type="ECO:0000256" key="8">
    <source>
        <dbReference type="ARBA" id="ARBA00022840"/>
    </source>
</evidence>
<keyword evidence="14" id="KW-1185">Reference proteome</keyword>
<dbReference type="NCBIfam" id="TIGR02397">
    <property type="entry name" value="dnaX_nterm"/>
    <property type="match status" value="1"/>
</dbReference>
<dbReference type="CDD" id="cd18137">
    <property type="entry name" value="HLD_clamp_pol_III_gamma_tau"/>
    <property type="match status" value="1"/>
</dbReference>
<keyword evidence="3 11" id="KW-0548">Nucleotidyltransferase</keyword>
<dbReference type="Gene3D" id="1.10.8.60">
    <property type="match status" value="1"/>
</dbReference>
<reference evidence="13 14" key="1">
    <citation type="journal article" date="2003" name="Proc. Natl. Acad. Sci. U.S.A.">
        <title>The genome sequence of Blochmannia floridanus: comparative analysis of reduced genomes.</title>
        <authorList>
            <person name="Gil R."/>
            <person name="Silva F.J."/>
            <person name="Zientz E."/>
            <person name="Delmotte F."/>
            <person name="Gonzalez-Candelas F."/>
            <person name="Latorre A."/>
            <person name="Rausell C."/>
            <person name="Kramerbeek J."/>
            <person name="Gadau J."/>
            <person name="Hoelldobler B."/>
            <person name="van Ham R.C.H.J."/>
            <person name="Gross R."/>
            <person name="Moya A."/>
        </authorList>
    </citation>
    <scope>NUCLEOTIDE SEQUENCE [LARGE SCALE GENOMIC DNA]</scope>
</reference>
<gene>
    <name evidence="11 13" type="primary">dnaX</name>
    <name evidence="13" type="ordered locus">Bfl301</name>
</gene>
<dbReference type="SMART" id="SM00382">
    <property type="entry name" value="AAA"/>
    <property type="match status" value="1"/>
</dbReference>
<dbReference type="FunFam" id="1.20.272.10:FF:000003">
    <property type="entry name" value="DNA polymerase III subunit gamma/tau"/>
    <property type="match status" value="1"/>
</dbReference>
<dbReference type="GO" id="GO:0006261">
    <property type="term" value="P:DNA-templated DNA replication"/>
    <property type="evidence" value="ECO:0007669"/>
    <property type="project" value="TreeGrafter"/>
</dbReference>
<keyword evidence="6 11" id="KW-0547">Nucleotide-binding</keyword>
<dbReference type="EMBL" id="BX248583">
    <property type="protein sequence ID" value="CAD83372.1"/>
    <property type="molecule type" value="Genomic_DNA"/>
</dbReference>
<keyword evidence="9 11" id="KW-0239">DNA-directed DNA polymerase</keyword>
<sequence>MNYKVFARKWRPKKFCEVVGQLHVVKAIIHSLNLNRMHHAYIFTGTRGSGKTTIARLFAKGLNCETQITSDVCGSCKNCSDIESGCFIDLIEIDAASKSKVEDTRSFLDNVQYSPSQGKFKVYLIDEVHMLSRHSFNALLKTLEEPPKHVKFILVTTEYQKLPETILSRCLQFYFKPLNIIQIVTQLKYICNQENINIDTENSLEFLAYAARGSIRDALNLLEQAMILGKNNITIDVINSMLGLLHIEHALSLIESLTNGNINKIMNQIDNYSILGINWDYLFEEILIVLQKIAIYQFSPHSLKNQISIVEIKDIEKRMHKLSDFISPENVQLYYQIFLLGRRELSYAPSHRIGMEMTMLRALAFCPVNLDSKSEQYYNSENTSNKEEVCKNFSKKNVTQLININKYTDSISDKKQQIQNNFNNVTHTEKIKNIQDLTNVSGSKLEKLQLSLTNQAVINNKIISSNSKIRPQYPISHVTSEILDARNKLIKYQRDYKQSMLTKTKSNINTQDEQGLEDILRRFTNIDVKISKDGDIHNKKK</sequence>
<dbReference type="Gene3D" id="3.40.50.300">
    <property type="entry name" value="P-loop containing nucleotide triphosphate hydrolases"/>
    <property type="match status" value="1"/>
</dbReference>
<comment type="subunit">
    <text evidence="11">DNA polymerase III contains a core (composed of alpha, epsilon and theta chains) that associates with a tau subunit. This core dimerizes to form the POLIII' complex. PolIII' associates with the gamma complex (composed of gamma, delta, delta', psi and chi chains) and with the beta chain to form the complete DNA polymerase III complex.</text>
</comment>
<dbReference type="InterPro" id="IPR027417">
    <property type="entry name" value="P-loop_NTPase"/>
</dbReference>
<keyword evidence="8 11" id="KW-0067">ATP-binding</keyword>
<dbReference type="Pfam" id="PF13177">
    <property type="entry name" value="DNA_pol3_delta2"/>
    <property type="match status" value="1"/>
</dbReference>
<protein>
    <recommendedName>
        <fullName evidence="11">DNA polymerase III subunit gamma/tau</fullName>
        <ecNumber evidence="11">2.7.7.7</ecNumber>
    </recommendedName>
</protein>
<comment type="function">
    <text evidence="11">DNA polymerase III is a complex, multichain enzyme responsible for most of the replicative synthesis in bacteria. This DNA polymerase also exhibits 3' to 5' exonuclease activity.</text>
</comment>
<keyword evidence="2 11" id="KW-0808">Transferase</keyword>
<dbReference type="GO" id="GO:0003677">
    <property type="term" value="F:DNA binding"/>
    <property type="evidence" value="ECO:0007669"/>
    <property type="project" value="InterPro"/>
</dbReference>
<name>Q7VRB7_BLOFL</name>
<dbReference type="Pfam" id="PF22608">
    <property type="entry name" value="DNAX_ATPase_lid"/>
    <property type="match status" value="1"/>
</dbReference>
<organism evidence="13 14">
    <name type="scientific">Blochmanniella floridana</name>
    <dbReference type="NCBI Taxonomy" id="203907"/>
    <lineage>
        <taxon>Bacteria</taxon>
        <taxon>Pseudomonadati</taxon>
        <taxon>Pseudomonadota</taxon>
        <taxon>Gammaproteobacteria</taxon>
        <taxon>Enterobacterales</taxon>
        <taxon>Enterobacteriaceae</taxon>
        <taxon>ant endosymbionts</taxon>
        <taxon>Candidatus Blochmanniella</taxon>
    </lineage>
</organism>
<dbReference type="InterPro" id="IPR022754">
    <property type="entry name" value="DNA_pol_III_gamma-3"/>
</dbReference>
<dbReference type="FunFam" id="3.40.50.300:FF:000014">
    <property type="entry name" value="DNA polymerase III subunit gamma/tau"/>
    <property type="match status" value="1"/>
</dbReference>
<dbReference type="FunFam" id="1.10.8.60:FF:000013">
    <property type="entry name" value="DNA polymerase III subunit gamma/tau"/>
    <property type="match status" value="1"/>
</dbReference>
<dbReference type="SUPFAM" id="SSF52540">
    <property type="entry name" value="P-loop containing nucleoside triphosphate hydrolases"/>
    <property type="match status" value="1"/>
</dbReference>
<evidence type="ECO:0000256" key="3">
    <source>
        <dbReference type="ARBA" id="ARBA00022695"/>
    </source>
</evidence>
<evidence type="ECO:0000259" key="12">
    <source>
        <dbReference type="SMART" id="SM00382"/>
    </source>
</evidence>
<dbReference type="CDD" id="cd00009">
    <property type="entry name" value="AAA"/>
    <property type="match status" value="1"/>
</dbReference>
<evidence type="ECO:0000256" key="11">
    <source>
        <dbReference type="RuleBase" id="RU364063"/>
    </source>
</evidence>
<evidence type="ECO:0000256" key="2">
    <source>
        <dbReference type="ARBA" id="ARBA00022679"/>
    </source>
</evidence>
<evidence type="ECO:0000256" key="9">
    <source>
        <dbReference type="ARBA" id="ARBA00022932"/>
    </source>
</evidence>
<comment type="catalytic activity">
    <reaction evidence="10 11">
        <text>DNA(n) + a 2'-deoxyribonucleoside 5'-triphosphate = DNA(n+1) + diphosphate</text>
        <dbReference type="Rhea" id="RHEA:22508"/>
        <dbReference type="Rhea" id="RHEA-COMP:17339"/>
        <dbReference type="Rhea" id="RHEA-COMP:17340"/>
        <dbReference type="ChEBI" id="CHEBI:33019"/>
        <dbReference type="ChEBI" id="CHEBI:61560"/>
        <dbReference type="ChEBI" id="CHEBI:173112"/>
        <dbReference type="EC" id="2.7.7.7"/>
    </reaction>
</comment>
<dbReference type="InterPro" id="IPR003593">
    <property type="entry name" value="AAA+_ATPase"/>
</dbReference>
<evidence type="ECO:0000256" key="1">
    <source>
        <dbReference type="ARBA" id="ARBA00006360"/>
    </source>
</evidence>
<comment type="similarity">
    <text evidence="1 11">Belongs to the DnaX/STICHEL family.</text>
</comment>
<dbReference type="GO" id="GO:0003887">
    <property type="term" value="F:DNA-directed DNA polymerase activity"/>
    <property type="evidence" value="ECO:0007669"/>
    <property type="project" value="UniProtKB-KW"/>
</dbReference>
<keyword evidence="7" id="KW-0862">Zinc</keyword>
<evidence type="ECO:0000313" key="14">
    <source>
        <dbReference type="Proteomes" id="UP000002192"/>
    </source>
</evidence>
<keyword evidence="5" id="KW-0479">Metal-binding</keyword>
<dbReference type="GO" id="GO:0005524">
    <property type="term" value="F:ATP binding"/>
    <property type="evidence" value="ECO:0007669"/>
    <property type="project" value="UniProtKB-KW"/>
</dbReference>
<accession>Q7VRB7</accession>
<evidence type="ECO:0000256" key="6">
    <source>
        <dbReference type="ARBA" id="ARBA00022741"/>
    </source>
</evidence>
<dbReference type="Pfam" id="PF12169">
    <property type="entry name" value="DNA_pol3_gamma3"/>
    <property type="match status" value="1"/>
</dbReference>
<dbReference type="Proteomes" id="UP000002192">
    <property type="component" value="Chromosome"/>
</dbReference>
<evidence type="ECO:0000313" key="13">
    <source>
        <dbReference type="EMBL" id="CAD83372.1"/>
    </source>
</evidence>
<dbReference type="InterPro" id="IPR050238">
    <property type="entry name" value="DNA_Rep/Repair_Clamp_Loader"/>
</dbReference>
<evidence type="ECO:0000256" key="4">
    <source>
        <dbReference type="ARBA" id="ARBA00022705"/>
    </source>
</evidence>
<dbReference type="EC" id="2.7.7.7" evidence="11"/>
<dbReference type="InterPro" id="IPR012763">
    <property type="entry name" value="DNA_pol_III_sug/sutau_N"/>
</dbReference>
<evidence type="ECO:0000256" key="7">
    <source>
        <dbReference type="ARBA" id="ARBA00022833"/>
    </source>
</evidence>
<dbReference type="SUPFAM" id="SSF48019">
    <property type="entry name" value="post-AAA+ oligomerization domain-like"/>
    <property type="match status" value="1"/>
</dbReference>
<dbReference type="InterPro" id="IPR008921">
    <property type="entry name" value="DNA_pol3_clamp-load_cplx_C"/>
</dbReference>
<dbReference type="KEGG" id="bfl:Bfl301"/>
<dbReference type="GO" id="GO:0009360">
    <property type="term" value="C:DNA polymerase III complex"/>
    <property type="evidence" value="ECO:0007669"/>
    <property type="project" value="InterPro"/>
</dbReference>
<dbReference type="Gene3D" id="1.20.272.10">
    <property type="match status" value="1"/>
</dbReference>
<dbReference type="AlphaFoldDB" id="Q7VRB7"/>
<evidence type="ECO:0000256" key="10">
    <source>
        <dbReference type="ARBA" id="ARBA00049244"/>
    </source>
</evidence>
<dbReference type="STRING" id="203907.Bfl301"/>
<dbReference type="eggNOG" id="COG2812">
    <property type="taxonomic scope" value="Bacteria"/>
</dbReference>